<gene>
    <name evidence="1" type="ORF">S01H1_50110</name>
</gene>
<name>X0W8V3_9ZZZZ</name>
<sequence>AANQPPNVDYWTPLAGKPDTFDWQYPDGNAWVADNPGGDPPVRQSYAPGDRGFPTVGVVYEQRLLLMANPALSMGVFGSRIGNYKDFSLGPQDDDPLFFAIDTSDSPTIKWAQAQRKLIIGTSSGDYSLQSDITLTPSNVQATKQNAARSHGTDGVTVGTDIFYIQQGQEKMRMTGWNDDIKSQQSIDISLVAQNLLVPRVKRLCLMQTPEVLIFGLREDGTLVIISYSAEQNTAAWTEFESSGEIIDICGGYNANTSEDE</sequence>
<evidence type="ECO:0000313" key="1">
    <source>
        <dbReference type="EMBL" id="GAG27050.1"/>
    </source>
</evidence>
<feature type="non-terminal residue" evidence="1">
    <location>
        <position position="1"/>
    </location>
</feature>
<comment type="caution">
    <text evidence="1">The sequence shown here is derived from an EMBL/GenBank/DDBJ whole genome shotgun (WGS) entry which is preliminary data.</text>
</comment>
<organism evidence="1">
    <name type="scientific">marine sediment metagenome</name>
    <dbReference type="NCBI Taxonomy" id="412755"/>
    <lineage>
        <taxon>unclassified sequences</taxon>
        <taxon>metagenomes</taxon>
        <taxon>ecological metagenomes</taxon>
    </lineage>
</organism>
<dbReference type="EMBL" id="BARS01032272">
    <property type="protein sequence ID" value="GAG27050.1"/>
    <property type="molecule type" value="Genomic_DNA"/>
</dbReference>
<dbReference type="AlphaFoldDB" id="X0W8V3"/>
<reference evidence="1" key="1">
    <citation type="journal article" date="2014" name="Front. Microbiol.">
        <title>High frequency of phylogenetically diverse reductive dehalogenase-homologous genes in deep subseafloor sedimentary metagenomes.</title>
        <authorList>
            <person name="Kawai M."/>
            <person name="Futagami T."/>
            <person name="Toyoda A."/>
            <person name="Takaki Y."/>
            <person name="Nishi S."/>
            <person name="Hori S."/>
            <person name="Arai W."/>
            <person name="Tsubouchi T."/>
            <person name="Morono Y."/>
            <person name="Uchiyama I."/>
            <person name="Ito T."/>
            <person name="Fujiyama A."/>
            <person name="Inagaki F."/>
            <person name="Takami H."/>
        </authorList>
    </citation>
    <scope>NUCLEOTIDE SEQUENCE</scope>
    <source>
        <strain evidence="1">Expedition CK06-06</strain>
    </source>
</reference>
<feature type="non-terminal residue" evidence="1">
    <location>
        <position position="261"/>
    </location>
</feature>
<accession>X0W8V3</accession>
<protein>
    <submittedName>
        <fullName evidence="1">Uncharacterized protein</fullName>
    </submittedName>
</protein>
<proteinExistence type="predicted"/>